<comment type="caution">
    <text evidence="1">The sequence shown here is derived from an EMBL/GenBank/DDBJ whole genome shotgun (WGS) entry which is preliminary data.</text>
</comment>
<dbReference type="RefSeq" id="XP_024345880.1">
    <property type="nucleotide sequence ID" value="XM_024499695.1"/>
</dbReference>
<dbReference type="CTD" id="36346161"/>
<reference evidence="1 2" key="1">
    <citation type="journal article" date="2013" name="Nat. Genet.">
        <title>The genome of the hydatid tapeworm Echinococcus granulosus.</title>
        <authorList>
            <person name="Zheng H."/>
            <person name="Zhang W."/>
            <person name="Zhang L."/>
            <person name="Zhang Z."/>
            <person name="Li J."/>
            <person name="Lu G."/>
            <person name="Zhu Y."/>
            <person name="Wang Y."/>
            <person name="Huang Y."/>
            <person name="Liu J."/>
            <person name="Kang H."/>
            <person name="Chen J."/>
            <person name="Wang L."/>
            <person name="Chen A."/>
            <person name="Yu S."/>
            <person name="Gao Z."/>
            <person name="Jin L."/>
            <person name="Gu W."/>
            <person name="Wang Z."/>
            <person name="Zhao L."/>
            <person name="Shi B."/>
            <person name="Wen H."/>
            <person name="Lin R."/>
            <person name="Jones M.K."/>
            <person name="Brejova B."/>
            <person name="Vinar T."/>
            <person name="Zhao G."/>
            <person name="McManus D.P."/>
            <person name="Chen Z."/>
            <person name="Zhou Y."/>
            <person name="Wang S."/>
        </authorList>
    </citation>
    <scope>NUCLEOTIDE SEQUENCE [LARGE SCALE GENOMIC DNA]</scope>
</reference>
<evidence type="ECO:0000313" key="1">
    <source>
        <dbReference type="EMBL" id="EUB54684.1"/>
    </source>
</evidence>
<name>W6UMG7_ECHGR</name>
<protein>
    <submittedName>
        <fullName evidence="1">Uncharacterized protein</fullName>
    </submittedName>
</protein>
<accession>W6UMG7</accession>
<dbReference type="EMBL" id="APAU02000221">
    <property type="protein sequence ID" value="EUB54684.1"/>
    <property type="molecule type" value="Genomic_DNA"/>
</dbReference>
<dbReference type="GeneID" id="36346161"/>
<dbReference type="AlphaFoldDB" id="W6UMG7"/>
<keyword evidence="2" id="KW-1185">Reference proteome</keyword>
<proteinExistence type="predicted"/>
<evidence type="ECO:0000313" key="2">
    <source>
        <dbReference type="Proteomes" id="UP000019149"/>
    </source>
</evidence>
<dbReference type="Proteomes" id="UP000019149">
    <property type="component" value="Unassembled WGS sequence"/>
</dbReference>
<organism evidence="1 2">
    <name type="scientific">Echinococcus granulosus</name>
    <name type="common">Hydatid tapeworm</name>
    <dbReference type="NCBI Taxonomy" id="6210"/>
    <lineage>
        <taxon>Eukaryota</taxon>
        <taxon>Metazoa</taxon>
        <taxon>Spiralia</taxon>
        <taxon>Lophotrochozoa</taxon>
        <taxon>Platyhelminthes</taxon>
        <taxon>Cestoda</taxon>
        <taxon>Eucestoda</taxon>
        <taxon>Cyclophyllidea</taxon>
        <taxon>Taeniidae</taxon>
        <taxon>Echinococcus</taxon>
        <taxon>Echinococcus granulosus group</taxon>
    </lineage>
</organism>
<sequence length="67" mass="7051">MPEVTPPPVSFLANGSGPSRGILRNRDCLDARCSLPRCDASLMSAMDRSPASMAPNSNAMNAEAICK</sequence>
<gene>
    <name evidence="1" type="ORF">EGR_10446</name>
</gene>
<dbReference type="KEGG" id="egl:EGR_10446"/>